<evidence type="ECO:0000259" key="4">
    <source>
        <dbReference type="PROSITE" id="PS00497"/>
    </source>
</evidence>
<dbReference type="PANTHER" id="PTHR11474:SF125">
    <property type="entry name" value="N-ACETYL-6-HYDROXYTRYPTOPHAN OXIDASE IVOB-RELATED"/>
    <property type="match status" value="1"/>
</dbReference>
<sequence>MKMTRLLTTLLGAAIPAYALCTTRAISTCSTATAVTRKEYGQLTDVEKLSFISAIQCVMAKPSVLNDLVPATTNKFDDYAAVHVNNTLGIHINGVFLSWHRHFVYLMETELHACGFPQQLGIPYWNWALYTDLESSPMFDGSETSLGSNGAYDPDSGDVYSTPGGTILPHGTGGGCVTSGPFANHTVNFQKMPFDLVFSGLPANWTEADPHCMTRDLNSYGVQTYANQSDIDSVLSSEDIATFQSVINGDANSPGIHGGGHYAIGGTGYDFFGSPQDPAFFLHHSMIDKVWTDWQAVDPANRRYVYAGTSTIFNGNSTANVDNSTVIDFGRLGSATVEDVQDPTTGPYCYQYE</sequence>
<evidence type="ECO:0000313" key="7">
    <source>
        <dbReference type="Proteomes" id="UP001465668"/>
    </source>
</evidence>
<dbReference type="PANTHER" id="PTHR11474">
    <property type="entry name" value="TYROSINASE FAMILY MEMBER"/>
    <property type="match status" value="1"/>
</dbReference>
<accession>A0ABR2XP08</accession>
<dbReference type="SUPFAM" id="SSF48056">
    <property type="entry name" value="Di-copper centre-containing domain"/>
    <property type="match status" value="1"/>
</dbReference>
<evidence type="ECO:0000256" key="2">
    <source>
        <dbReference type="ARBA" id="ARBA00023002"/>
    </source>
</evidence>
<dbReference type="InterPro" id="IPR050316">
    <property type="entry name" value="Tyrosinase/Hemocyanin"/>
</dbReference>
<feature type="chain" id="PRO_5045283198" evidence="3">
    <location>
        <begin position="20"/>
        <end position="353"/>
    </location>
</feature>
<comment type="caution">
    <text evidence="6">The sequence shown here is derived from an EMBL/GenBank/DDBJ whole genome shotgun (WGS) entry which is preliminary data.</text>
</comment>
<dbReference type="InterPro" id="IPR008922">
    <property type="entry name" value="Di-copper_centre_dom_sf"/>
</dbReference>
<dbReference type="Gene3D" id="1.10.1280.10">
    <property type="entry name" value="Di-copper center containing domain from catechol oxidase"/>
    <property type="match status" value="1"/>
</dbReference>
<dbReference type="Pfam" id="PF00264">
    <property type="entry name" value="Tyrosinase"/>
    <property type="match status" value="1"/>
</dbReference>
<keyword evidence="1" id="KW-0479">Metal-binding</keyword>
<keyword evidence="7" id="KW-1185">Reference proteome</keyword>
<name>A0ABR2XP08_9PEZI</name>
<dbReference type="InterPro" id="IPR002227">
    <property type="entry name" value="Tyrosinase_Cu-bd"/>
</dbReference>
<dbReference type="PRINTS" id="PR00092">
    <property type="entry name" value="TYROSINASE"/>
</dbReference>
<evidence type="ECO:0000313" key="6">
    <source>
        <dbReference type="EMBL" id="KAK9775346.1"/>
    </source>
</evidence>
<feature type="domain" description="Tyrosinase copper-binding" evidence="5">
    <location>
        <begin position="277"/>
        <end position="288"/>
    </location>
</feature>
<keyword evidence="2" id="KW-0560">Oxidoreductase</keyword>
<keyword evidence="3" id="KW-0732">Signal</keyword>
<reference evidence="6 7" key="1">
    <citation type="submission" date="2024-02" db="EMBL/GenBank/DDBJ databases">
        <title>First draft genome assembly of two strains of Seiridium cardinale.</title>
        <authorList>
            <person name="Emiliani G."/>
            <person name="Scali E."/>
        </authorList>
    </citation>
    <scope>NUCLEOTIDE SEQUENCE [LARGE SCALE GENOMIC DNA]</scope>
    <source>
        <strain evidence="6 7">BM-138-000479</strain>
    </source>
</reference>
<dbReference type="PROSITE" id="PS00498">
    <property type="entry name" value="TYROSINASE_2"/>
    <property type="match status" value="1"/>
</dbReference>
<feature type="signal peptide" evidence="3">
    <location>
        <begin position="1"/>
        <end position="19"/>
    </location>
</feature>
<dbReference type="Proteomes" id="UP001465668">
    <property type="component" value="Unassembled WGS sequence"/>
</dbReference>
<feature type="domain" description="Tyrosinase copper-binding" evidence="4">
    <location>
        <begin position="91"/>
        <end position="108"/>
    </location>
</feature>
<protein>
    <submittedName>
        <fullName evidence="6">Tyrosinase copper-binding domain-containing protein</fullName>
    </submittedName>
</protein>
<organism evidence="6 7">
    <name type="scientific">Seiridium cardinale</name>
    <dbReference type="NCBI Taxonomy" id="138064"/>
    <lineage>
        <taxon>Eukaryota</taxon>
        <taxon>Fungi</taxon>
        <taxon>Dikarya</taxon>
        <taxon>Ascomycota</taxon>
        <taxon>Pezizomycotina</taxon>
        <taxon>Sordariomycetes</taxon>
        <taxon>Xylariomycetidae</taxon>
        <taxon>Amphisphaeriales</taxon>
        <taxon>Sporocadaceae</taxon>
        <taxon>Seiridium</taxon>
    </lineage>
</organism>
<evidence type="ECO:0000259" key="5">
    <source>
        <dbReference type="PROSITE" id="PS00498"/>
    </source>
</evidence>
<proteinExistence type="predicted"/>
<dbReference type="PROSITE" id="PS00497">
    <property type="entry name" value="TYROSINASE_1"/>
    <property type="match status" value="1"/>
</dbReference>
<gene>
    <name evidence="6" type="ORF">SCAR479_08022</name>
</gene>
<dbReference type="EMBL" id="JARVKM010000035">
    <property type="protein sequence ID" value="KAK9775346.1"/>
    <property type="molecule type" value="Genomic_DNA"/>
</dbReference>
<evidence type="ECO:0000256" key="1">
    <source>
        <dbReference type="ARBA" id="ARBA00022723"/>
    </source>
</evidence>
<evidence type="ECO:0000256" key="3">
    <source>
        <dbReference type="SAM" id="SignalP"/>
    </source>
</evidence>